<proteinExistence type="predicted"/>
<dbReference type="Pfam" id="PF14269">
    <property type="entry name" value="Arylsulfotran_2"/>
    <property type="match status" value="1"/>
</dbReference>
<evidence type="ECO:0000256" key="1">
    <source>
        <dbReference type="SAM" id="Phobius"/>
    </source>
</evidence>
<reference evidence="2" key="1">
    <citation type="submission" date="2021-01" db="EMBL/GenBank/DDBJ databases">
        <title>Genome sequence of Phenylobacterium sp. 20VBR1 isolated from a valley glaceir, Ny-Alesund, Svalbard.</title>
        <authorList>
            <person name="Thomas F.A."/>
            <person name="Krishnan K.P."/>
            <person name="Sinha R.K."/>
        </authorList>
    </citation>
    <scope>NUCLEOTIDE SEQUENCE</scope>
    <source>
        <strain evidence="2">20VBR1</strain>
    </source>
</reference>
<gene>
    <name evidence="2" type="ORF">JKL49_11420</name>
</gene>
<keyword evidence="1" id="KW-0812">Transmembrane</keyword>
<sequence>MTESVVALHPVSGRRALRHNWLPLLSMFWGVALFSYLYGVGSQEYDLFPADLVHAAVVPAKKAVATVIGHVSVPYAKTTAKQTITVLKPEAMQPGLTMLSGVGDRGALFVKLVDAQGRAHHTWDLDFFSHWPNPVHVPADERPKQRPGTHIHGMSLSPNGDLTFNYEYLGTMQVDICGRTKWRLPRQTHHSLFRDEDGYFWTSEAKIAHQPRPDLPGYKPPFFDYKILKVSPQGKVVEELDMFNVIQRSGYTGLLYQMSQDNDRPQVTGDTLHVNRVEVFPASMTPGIFKPGDIMVSMRNINTVIVIDQRTHLIKTVIAGRFVRQHDTRFVDGSTISVFDNNNIGAPDEQASSRILLYSVAHNSEKVLFEGNAEHPFFTYIMGKQHQLENGGLLVTEAVKGRAIEVDREGHVVWTYNNIIKDGLAGLLEDAQRIPPGVLSEARLAELSAACPKADKP</sequence>
<dbReference type="PANTHER" id="PTHR35340">
    <property type="entry name" value="PQQ ENZYME REPEAT PROTEIN-RELATED"/>
    <property type="match status" value="1"/>
</dbReference>
<organism evidence="2">
    <name type="scientific">Phenylobacterium glaciei</name>
    <dbReference type="NCBI Taxonomy" id="2803784"/>
    <lineage>
        <taxon>Bacteria</taxon>
        <taxon>Pseudomonadati</taxon>
        <taxon>Pseudomonadota</taxon>
        <taxon>Alphaproteobacteria</taxon>
        <taxon>Caulobacterales</taxon>
        <taxon>Caulobacteraceae</taxon>
        <taxon>Phenylobacterium</taxon>
    </lineage>
</organism>
<keyword evidence="1" id="KW-0472">Membrane</keyword>
<dbReference type="EMBL" id="CP068570">
    <property type="protein sequence ID" value="QQZ51535.1"/>
    <property type="molecule type" value="Genomic_DNA"/>
</dbReference>
<dbReference type="InterPro" id="IPR053143">
    <property type="entry name" value="Arylsulfate_ST"/>
</dbReference>
<keyword evidence="1" id="KW-1133">Transmembrane helix</keyword>
<name>A0A974P712_9CAUL</name>
<accession>A0A974P712</accession>
<dbReference type="PANTHER" id="PTHR35340:SF5">
    <property type="entry name" value="ASST-DOMAIN-CONTAINING PROTEIN"/>
    <property type="match status" value="1"/>
</dbReference>
<feature type="transmembrane region" description="Helical" evidence="1">
    <location>
        <begin position="21"/>
        <end position="39"/>
    </location>
</feature>
<protein>
    <submittedName>
        <fullName evidence="2">Aryl-sulfate sulfotransferase</fullName>
    </submittedName>
</protein>
<evidence type="ECO:0000313" key="2">
    <source>
        <dbReference type="EMBL" id="QQZ51535.1"/>
    </source>
</evidence>
<dbReference type="InterPro" id="IPR039535">
    <property type="entry name" value="ASST-like"/>
</dbReference>
<dbReference type="AlphaFoldDB" id="A0A974P712"/>